<protein>
    <recommendedName>
        <fullName evidence="3">SIR2-like domain-containing protein</fullName>
    </recommendedName>
</protein>
<evidence type="ECO:0000313" key="2">
    <source>
        <dbReference type="Proteomes" id="UP000253226"/>
    </source>
</evidence>
<evidence type="ECO:0000313" key="1">
    <source>
        <dbReference type="EMBL" id="RCK38466.1"/>
    </source>
</evidence>
<organism evidence="1 2">
    <name type="scientific">Thalassospira profundimaris</name>
    <dbReference type="NCBI Taxonomy" id="502049"/>
    <lineage>
        <taxon>Bacteria</taxon>
        <taxon>Pseudomonadati</taxon>
        <taxon>Pseudomonadota</taxon>
        <taxon>Alphaproteobacteria</taxon>
        <taxon>Rhodospirillales</taxon>
        <taxon>Thalassospiraceae</taxon>
        <taxon>Thalassospira</taxon>
    </lineage>
</organism>
<sequence length="428" mass="50853">MFSVSYIYASMLRKLTTKIQQMKNWRGMFLGAGASYDFGLPLVWDITNEIRDWLTPNKLNDLNEHWKKCGEGRKNQTIEITSKLLTNSELHYEQIIGALEVEIGRTHNNKDLFQDLHHMRSWLVELVSILLIFRQVKNEKYIKNTLDLYYRFQKFLDVDYPFWIFTSNHDLNIEILASHYNITYKTGFYNRGMSIPLIQNEYKNHSRIKFDEFNCDKFHQEPLNFMNNINDRGINLFKIHGALDIFLYDDNKKYLKINFDECTNYRHIISLLREINLLIATIPDFKCTNEIAFFDDQKTLQFLRRSVLTGMHKFEDRASQSIPSEILPLFKRHLGYVDELFVIGYGFGDTHINQTFREWISKSSNKKLIIVNPRITSIPEDFKIYVGQTKIIQESFLEFLARETRTPFTVSERSLIDARKGYRNHVQR</sequence>
<dbReference type="AlphaFoldDB" id="A0A367WAJ2"/>
<reference evidence="1 2" key="1">
    <citation type="submission" date="2014-07" db="EMBL/GenBank/DDBJ databases">
        <title>Draft genome sequence of Thalassospira profundimaris 35.</title>
        <authorList>
            <person name="Lai Q."/>
            <person name="Shao Z."/>
        </authorList>
    </citation>
    <scope>NUCLEOTIDE SEQUENCE [LARGE SCALE GENOMIC DNA]</scope>
    <source>
        <strain evidence="1 2">35</strain>
    </source>
</reference>
<proteinExistence type="predicted"/>
<evidence type="ECO:0008006" key="3">
    <source>
        <dbReference type="Google" id="ProtNLM"/>
    </source>
</evidence>
<gene>
    <name evidence="1" type="ORF">TH19_06630</name>
</gene>
<comment type="caution">
    <text evidence="1">The sequence shown here is derived from an EMBL/GenBank/DDBJ whole genome shotgun (WGS) entry which is preliminary data.</text>
</comment>
<name>A0A367WAJ2_9PROT</name>
<dbReference type="Proteomes" id="UP000253226">
    <property type="component" value="Unassembled WGS sequence"/>
</dbReference>
<accession>A0A367WAJ2</accession>
<dbReference type="EMBL" id="JPWF01000003">
    <property type="protein sequence ID" value="RCK38466.1"/>
    <property type="molecule type" value="Genomic_DNA"/>
</dbReference>